<name>A0A849BES5_9BURK</name>
<organism evidence="1 2">
    <name type="scientific">Cupriavidus gilardii</name>
    <dbReference type="NCBI Taxonomy" id="82541"/>
    <lineage>
        <taxon>Bacteria</taxon>
        <taxon>Pseudomonadati</taxon>
        <taxon>Pseudomonadota</taxon>
        <taxon>Betaproteobacteria</taxon>
        <taxon>Burkholderiales</taxon>
        <taxon>Burkholderiaceae</taxon>
        <taxon>Cupriavidus</taxon>
    </lineage>
</organism>
<dbReference type="GO" id="GO:0003677">
    <property type="term" value="F:DNA binding"/>
    <property type="evidence" value="ECO:0007669"/>
    <property type="project" value="UniProtKB-KW"/>
</dbReference>
<gene>
    <name evidence="1" type="ORF">HLB16_09415</name>
</gene>
<dbReference type="Proteomes" id="UP000542973">
    <property type="component" value="Unassembled WGS sequence"/>
</dbReference>
<reference evidence="1 2" key="1">
    <citation type="submission" date="2020-05" db="EMBL/GenBank/DDBJ databases">
        <title>MicrobeNet Type strains.</title>
        <authorList>
            <person name="Nicholson A.C."/>
        </authorList>
    </citation>
    <scope>NUCLEOTIDE SEQUENCE [LARGE SCALE GENOMIC DNA]</scope>
    <source>
        <strain evidence="1 2">ATCC 700815</strain>
    </source>
</reference>
<dbReference type="EMBL" id="JABEMD010000012">
    <property type="protein sequence ID" value="NNH11097.1"/>
    <property type="molecule type" value="Genomic_DNA"/>
</dbReference>
<dbReference type="RefSeq" id="WP_053824346.1">
    <property type="nucleotide sequence ID" value="NZ_BAAAEB010000017.1"/>
</dbReference>
<protein>
    <submittedName>
        <fullName evidence="1">DNA-binding protein</fullName>
    </submittedName>
</protein>
<proteinExistence type="predicted"/>
<accession>A0A849BES5</accession>
<evidence type="ECO:0000313" key="2">
    <source>
        <dbReference type="Proteomes" id="UP000542973"/>
    </source>
</evidence>
<keyword evidence="1" id="KW-0238">DNA-binding</keyword>
<sequence length="146" mass="16193">MSLQNLVGISLDVVVPDRRHIRRLLAAVRRNLADAHIEGLSNENRFDVAYKAIMQLSMLVLHACGYRTLTSRAGHHRTAIQALQVAMGLPVERLIVLDTLRKQRNATDYSGDTLPPALVVECIEAGKALLGDVLHWLHAEKSELLS</sequence>
<comment type="caution">
    <text evidence="1">The sequence shown here is derived from an EMBL/GenBank/DDBJ whole genome shotgun (WGS) entry which is preliminary data.</text>
</comment>
<evidence type="ECO:0000313" key="1">
    <source>
        <dbReference type="EMBL" id="NNH11097.1"/>
    </source>
</evidence>
<dbReference type="AlphaFoldDB" id="A0A849BES5"/>